<dbReference type="RefSeq" id="YP_001426042.1">
    <property type="nucleotide sequence ID" value="NC_008603.1"/>
</dbReference>
<dbReference type="EMBL" id="DQ890022">
    <property type="protein sequence ID" value="ABT15695.1"/>
    <property type="molecule type" value="Genomic_DNA"/>
</dbReference>
<name>A7J7B4_PBCVF</name>
<dbReference type="Proteomes" id="UP000204095">
    <property type="component" value="Segment"/>
</dbReference>
<reference evidence="2 3" key="1">
    <citation type="journal article" date="2007" name="Virology">
        <title>Sequence and annotation of the 314-kb MT325 and the 321-kb FR483 viruses that infect Chlorella Pbi.</title>
        <authorList>
            <person name="Fitzgerald L.A."/>
            <person name="Graves M.V."/>
            <person name="Li X."/>
            <person name="Feldblyum T."/>
            <person name="Hartigan J."/>
            <person name="Van Etten J.L."/>
        </authorList>
    </citation>
    <scope>NUCLEOTIDE SEQUENCE [LARGE SCALE GENOMIC DNA]</scope>
    <source>
        <strain evidence="2 3">FR483</strain>
    </source>
</reference>
<feature type="transmembrane region" description="Helical" evidence="1">
    <location>
        <begin position="62"/>
        <end position="81"/>
    </location>
</feature>
<accession>A7J7B4</accession>
<gene>
    <name evidence="2" type="primary">N410L</name>
    <name evidence="2" type="ORF">FR483_N410L</name>
</gene>
<dbReference type="KEGG" id="vg:5364379"/>
<evidence type="ECO:0000256" key="1">
    <source>
        <dbReference type="SAM" id="Phobius"/>
    </source>
</evidence>
<sequence length="88" mass="9650">MILPVIISLVVITLILGNMIGWENFIMGVYNNLAVVTALIAAAIVITFLLNKGMGAELLKGLISFVVGAFVLYILFVWAFSGKFPWFK</sequence>
<evidence type="ECO:0000313" key="2">
    <source>
        <dbReference type="EMBL" id="ABT15695.1"/>
    </source>
</evidence>
<organism evidence="2 3">
    <name type="scientific">Paramecium bursaria Chlorella virus FR483</name>
    <name type="common">PBCV-FR483</name>
    <dbReference type="NCBI Taxonomy" id="399781"/>
    <lineage>
        <taxon>Viruses</taxon>
        <taxon>Varidnaviria</taxon>
        <taxon>Bamfordvirae</taxon>
        <taxon>Nucleocytoviricota</taxon>
        <taxon>Megaviricetes</taxon>
        <taxon>Algavirales</taxon>
        <taxon>Phycodnaviridae</taxon>
        <taxon>Chlorovirus</taxon>
        <taxon>Chlorovirus conductrix</taxon>
        <taxon>Paramecium bursaria Chlorella virus A1</taxon>
    </lineage>
</organism>
<organismHost>
    <name type="scientific">Paramecium bursaria</name>
    <dbReference type="NCBI Taxonomy" id="74790"/>
</organismHost>
<protein>
    <submittedName>
        <fullName evidence="2">Uncharacterized protein N410L</fullName>
    </submittedName>
</protein>
<proteinExistence type="predicted"/>
<keyword evidence="1" id="KW-1133">Transmembrane helix</keyword>
<evidence type="ECO:0000313" key="3">
    <source>
        <dbReference type="Proteomes" id="UP000204095"/>
    </source>
</evidence>
<feature type="transmembrane region" description="Helical" evidence="1">
    <location>
        <begin position="33"/>
        <end position="50"/>
    </location>
</feature>
<keyword evidence="1" id="KW-0812">Transmembrane</keyword>
<keyword evidence="1" id="KW-0472">Membrane</keyword>
<dbReference type="GeneID" id="5364379"/>